<dbReference type="PROSITE" id="PS51733">
    <property type="entry name" value="BPL_LPL_CATALYTIC"/>
    <property type="match status" value="1"/>
</dbReference>
<evidence type="ECO:0000256" key="6">
    <source>
        <dbReference type="ARBA" id="ARBA00047846"/>
    </source>
</evidence>
<dbReference type="OrthoDB" id="9807064at2"/>
<sequence length="251" mass="26452">MNREATDLAGVRHIAFDSLGSTNAEALVRARTGERGPLWITAAQQEIGRGRRGKEWASPVGNLYSSLLLTDPAPQAIAAQLSFVAALALHDAVADRAPHLGPLLTVKWPNDVLLGGAKIAGILIEAESGPPFAAVIGMGVNCASHPADTPYPATDLRTAGANVMPEMLLRALAAAMQARLAQWDRGQGFAAIRSAWLKRAAGLGQDIRVRLPEREFSGVFDGLDEQGRLLVRSEDGTTAVTAGEVFGFGQA</sequence>
<keyword evidence="3" id="KW-0067">ATP-binding</keyword>
<keyword evidence="9" id="KW-1185">Reference proteome</keyword>
<dbReference type="AlphaFoldDB" id="A0A371B111"/>
<evidence type="ECO:0000256" key="3">
    <source>
        <dbReference type="ARBA" id="ARBA00022840"/>
    </source>
</evidence>
<dbReference type="InterPro" id="IPR004408">
    <property type="entry name" value="Biotin_CoA_COase_ligase"/>
</dbReference>
<dbReference type="GO" id="GO:0004077">
    <property type="term" value="F:biotin--[biotin carboxyl-carrier protein] ligase activity"/>
    <property type="evidence" value="ECO:0007669"/>
    <property type="project" value="UniProtKB-EC"/>
</dbReference>
<dbReference type="PANTHER" id="PTHR12835">
    <property type="entry name" value="BIOTIN PROTEIN LIGASE"/>
    <property type="match status" value="1"/>
</dbReference>
<keyword evidence="1 8" id="KW-0436">Ligase</keyword>
<protein>
    <recommendedName>
        <fullName evidence="5">biotin--[biotin carboxyl-carrier protein] ligase</fullName>
        <ecNumber evidence="5">6.3.4.15</ecNumber>
    </recommendedName>
</protein>
<dbReference type="Pfam" id="PF02237">
    <property type="entry name" value="BPL_C"/>
    <property type="match status" value="1"/>
</dbReference>
<comment type="caution">
    <text evidence="8">The sequence shown here is derived from an EMBL/GenBank/DDBJ whole genome shotgun (WGS) entry which is preliminary data.</text>
</comment>
<dbReference type="InterPro" id="IPR008988">
    <property type="entry name" value="Transcriptional_repressor_C"/>
</dbReference>
<evidence type="ECO:0000256" key="4">
    <source>
        <dbReference type="ARBA" id="ARBA00023267"/>
    </source>
</evidence>
<accession>A0A371B111</accession>
<dbReference type="RefSeq" id="WP_115518783.1">
    <property type="nucleotide sequence ID" value="NZ_QRGO01000003.1"/>
</dbReference>
<dbReference type="SUPFAM" id="SSF55681">
    <property type="entry name" value="Class II aaRS and biotin synthetases"/>
    <property type="match status" value="1"/>
</dbReference>
<dbReference type="GO" id="GO:0005737">
    <property type="term" value="C:cytoplasm"/>
    <property type="evidence" value="ECO:0007669"/>
    <property type="project" value="TreeGrafter"/>
</dbReference>
<dbReference type="NCBIfam" id="TIGR00121">
    <property type="entry name" value="birA_ligase"/>
    <property type="match status" value="1"/>
</dbReference>
<evidence type="ECO:0000313" key="9">
    <source>
        <dbReference type="Proteomes" id="UP000263993"/>
    </source>
</evidence>
<gene>
    <name evidence="8" type="ORF">DXH78_18715</name>
</gene>
<dbReference type="SUPFAM" id="SSF50037">
    <property type="entry name" value="C-terminal domain of transcriptional repressors"/>
    <property type="match status" value="1"/>
</dbReference>
<dbReference type="EC" id="6.3.4.15" evidence="5"/>
<feature type="domain" description="BPL/LPL catalytic" evidence="7">
    <location>
        <begin position="12"/>
        <end position="184"/>
    </location>
</feature>
<dbReference type="Proteomes" id="UP000263993">
    <property type="component" value="Unassembled WGS sequence"/>
</dbReference>
<evidence type="ECO:0000256" key="5">
    <source>
        <dbReference type="ARBA" id="ARBA00024227"/>
    </source>
</evidence>
<comment type="catalytic activity">
    <reaction evidence="6">
        <text>biotin + L-lysyl-[protein] + ATP = N(6)-biotinyl-L-lysyl-[protein] + AMP + diphosphate + H(+)</text>
        <dbReference type="Rhea" id="RHEA:11756"/>
        <dbReference type="Rhea" id="RHEA-COMP:9752"/>
        <dbReference type="Rhea" id="RHEA-COMP:10505"/>
        <dbReference type="ChEBI" id="CHEBI:15378"/>
        <dbReference type="ChEBI" id="CHEBI:29969"/>
        <dbReference type="ChEBI" id="CHEBI:30616"/>
        <dbReference type="ChEBI" id="CHEBI:33019"/>
        <dbReference type="ChEBI" id="CHEBI:57586"/>
        <dbReference type="ChEBI" id="CHEBI:83144"/>
        <dbReference type="ChEBI" id="CHEBI:456215"/>
        <dbReference type="EC" id="6.3.4.15"/>
    </reaction>
</comment>
<dbReference type="InterPro" id="IPR004143">
    <property type="entry name" value="BPL_LPL_catalytic"/>
</dbReference>
<dbReference type="CDD" id="cd16442">
    <property type="entry name" value="BPL"/>
    <property type="match status" value="1"/>
</dbReference>
<keyword evidence="4" id="KW-0092">Biotin</keyword>
<dbReference type="PANTHER" id="PTHR12835:SF5">
    <property type="entry name" value="BIOTIN--PROTEIN LIGASE"/>
    <property type="match status" value="1"/>
</dbReference>
<reference evidence="9" key="1">
    <citation type="submission" date="2018-08" db="EMBL/GenBank/DDBJ databases">
        <authorList>
            <person name="Kim S.-J."/>
            <person name="Jung G.-Y."/>
        </authorList>
    </citation>
    <scope>NUCLEOTIDE SEQUENCE [LARGE SCALE GENOMIC DNA]</scope>
    <source>
        <strain evidence="9">GY_H</strain>
    </source>
</reference>
<dbReference type="GO" id="GO:0005524">
    <property type="term" value="F:ATP binding"/>
    <property type="evidence" value="ECO:0007669"/>
    <property type="project" value="UniProtKB-KW"/>
</dbReference>
<evidence type="ECO:0000313" key="8">
    <source>
        <dbReference type="EMBL" id="RDV01265.1"/>
    </source>
</evidence>
<dbReference type="InterPro" id="IPR045864">
    <property type="entry name" value="aa-tRNA-synth_II/BPL/LPL"/>
</dbReference>
<keyword evidence="2" id="KW-0547">Nucleotide-binding</keyword>
<dbReference type="InterPro" id="IPR003142">
    <property type="entry name" value="BPL_C"/>
</dbReference>
<evidence type="ECO:0000256" key="1">
    <source>
        <dbReference type="ARBA" id="ARBA00022598"/>
    </source>
</evidence>
<dbReference type="Pfam" id="PF03099">
    <property type="entry name" value="BPL_LplA_LipB"/>
    <property type="match status" value="1"/>
</dbReference>
<evidence type="ECO:0000259" key="7">
    <source>
        <dbReference type="PROSITE" id="PS51733"/>
    </source>
</evidence>
<dbReference type="Gene3D" id="3.30.930.10">
    <property type="entry name" value="Bira Bifunctional Protein, Domain 2"/>
    <property type="match status" value="1"/>
</dbReference>
<dbReference type="EMBL" id="QRGO01000003">
    <property type="protein sequence ID" value="RDV01265.1"/>
    <property type="molecule type" value="Genomic_DNA"/>
</dbReference>
<name>A0A371B111_9BRAD</name>
<evidence type="ECO:0000256" key="2">
    <source>
        <dbReference type="ARBA" id="ARBA00022741"/>
    </source>
</evidence>
<organism evidence="8 9">
    <name type="scientific">Undibacter mobilis</name>
    <dbReference type="NCBI Taxonomy" id="2292256"/>
    <lineage>
        <taxon>Bacteria</taxon>
        <taxon>Pseudomonadati</taxon>
        <taxon>Pseudomonadota</taxon>
        <taxon>Alphaproteobacteria</taxon>
        <taxon>Hyphomicrobiales</taxon>
        <taxon>Nitrobacteraceae</taxon>
        <taxon>Undibacter</taxon>
    </lineage>
</organism>
<proteinExistence type="predicted"/>
<dbReference type="Gene3D" id="2.30.30.100">
    <property type="match status" value="1"/>
</dbReference>